<protein>
    <recommendedName>
        <fullName evidence="3 6">Glucosylceramidase</fullName>
        <ecNumber evidence="3 6">3.2.1.45</ecNumber>
    </recommendedName>
</protein>
<dbReference type="Gene3D" id="3.20.20.80">
    <property type="entry name" value="Glycosidases"/>
    <property type="match status" value="1"/>
</dbReference>
<name>A0A914CGK1_9BILA</name>
<organism evidence="9 10">
    <name type="scientific">Acrobeloides nanus</name>
    <dbReference type="NCBI Taxonomy" id="290746"/>
    <lineage>
        <taxon>Eukaryota</taxon>
        <taxon>Metazoa</taxon>
        <taxon>Ecdysozoa</taxon>
        <taxon>Nematoda</taxon>
        <taxon>Chromadorea</taxon>
        <taxon>Rhabditida</taxon>
        <taxon>Tylenchina</taxon>
        <taxon>Cephalobomorpha</taxon>
        <taxon>Cephaloboidea</taxon>
        <taxon>Cephalobidae</taxon>
        <taxon>Acrobeloides</taxon>
    </lineage>
</organism>
<dbReference type="Pfam" id="PF02055">
    <property type="entry name" value="Glyco_hydro_30"/>
    <property type="match status" value="1"/>
</dbReference>
<reference evidence="10" key="1">
    <citation type="submission" date="2022-11" db="UniProtKB">
        <authorList>
            <consortium name="WormBaseParasite"/>
        </authorList>
    </citation>
    <scope>IDENTIFICATION</scope>
</reference>
<dbReference type="GO" id="GO:0006680">
    <property type="term" value="P:glucosylceramide catabolic process"/>
    <property type="evidence" value="ECO:0007669"/>
    <property type="project" value="TreeGrafter"/>
</dbReference>
<dbReference type="InterPro" id="IPR001139">
    <property type="entry name" value="Glyco_hydro_30"/>
</dbReference>
<evidence type="ECO:0000256" key="3">
    <source>
        <dbReference type="ARBA" id="ARBA00012658"/>
    </source>
</evidence>
<evidence type="ECO:0000313" key="10">
    <source>
        <dbReference type="WBParaSite" id="ACRNAN_scaffold1046.g24013.t1"/>
    </source>
</evidence>
<keyword evidence="6" id="KW-0746">Sphingolipid metabolism</keyword>
<dbReference type="EC" id="3.2.1.45" evidence="3 6"/>
<evidence type="ECO:0000256" key="1">
    <source>
        <dbReference type="ARBA" id="ARBA00001013"/>
    </source>
</evidence>
<evidence type="ECO:0000259" key="8">
    <source>
        <dbReference type="Pfam" id="PF17189"/>
    </source>
</evidence>
<dbReference type="GO" id="GO:0016020">
    <property type="term" value="C:membrane"/>
    <property type="evidence" value="ECO:0007669"/>
    <property type="project" value="GOC"/>
</dbReference>
<evidence type="ECO:0000256" key="2">
    <source>
        <dbReference type="ARBA" id="ARBA00005382"/>
    </source>
</evidence>
<keyword evidence="9" id="KW-1185">Reference proteome</keyword>
<comment type="similarity">
    <text evidence="2 6">Belongs to the glycosyl hydrolase 30 family.</text>
</comment>
<evidence type="ECO:0000313" key="9">
    <source>
        <dbReference type="Proteomes" id="UP000887540"/>
    </source>
</evidence>
<dbReference type="GO" id="GO:0004348">
    <property type="term" value="F:glucosylceramidase activity"/>
    <property type="evidence" value="ECO:0007669"/>
    <property type="project" value="UniProtKB-EC"/>
</dbReference>
<keyword evidence="5 6" id="KW-0378">Hydrolase</keyword>
<evidence type="ECO:0000256" key="6">
    <source>
        <dbReference type="RuleBase" id="RU361188"/>
    </source>
</evidence>
<dbReference type="PANTHER" id="PTHR11069:SF23">
    <property type="entry name" value="LYSOSOMAL ACID GLUCOSYLCERAMIDASE"/>
    <property type="match status" value="1"/>
</dbReference>
<feature type="domain" description="Glycosyl hydrolase family 30 beta sandwich" evidence="8">
    <location>
        <begin position="137"/>
        <end position="203"/>
    </location>
</feature>
<feature type="domain" description="Glycosyl hydrolase family 30 TIM-barrel" evidence="7">
    <location>
        <begin position="1"/>
        <end position="133"/>
    </location>
</feature>
<dbReference type="WBParaSite" id="ACRNAN_scaffold1046.g24013.t1">
    <property type="protein sequence ID" value="ACRNAN_scaffold1046.g24013.t1"/>
    <property type="gene ID" value="ACRNAN_scaffold1046.g24013"/>
</dbReference>
<dbReference type="InterPro" id="IPR017853">
    <property type="entry name" value="GH"/>
</dbReference>
<dbReference type="PANTHER" id="PTHR11069">
    <property type="entry name" value="GLUCOSYLCERAMIDASE"/>
    <property type="match status" value="1"/>
</dbReference>
<keyword evidence="6" id="KW-0326">Glycosidase</keyword>
<sequence length="209" mass="23481">MPAFPDTVLADPEAAKYVDGIGIHWYADGNVNTSVLDTTHTNHPNKFMLYTEACNHCCGNGDWARGDSYVHNIMEDLNHWVAGWTDWNMCLSTTGGPNWVNNFEDAPIIVNATVDEFYKQPMYYAMGHLSKFIVENSVRVQLDTHGITSNVLIESVAFQTPLNQRVLVINNRNVNTNYAVTVRDASMQGHLTLNLEARSFTTIVWNSPN</sequence>
<dbReference type="Pfam" id="PF17189">
    <property type="entry name" value="Glyco_hydro_30C"/>
    <property type="match status" value="1"/>
</dbReference>
<accession>A0A914CGK1</accession>
<dbReference type="Proteomes" id="UP000887540">
    <property type="component" value="Unplaced"/>
</dbReference>
<dbReference type="InterPro" id="IPR033452">
    <property type="entry name" value="GH30_C"/>
</dbReference>
<dbReference type="InterPro" id="IPR033453">
    <property type="entry name" value="Glyco_hydro_30_TIM-barrel"/>
</dbReference>
<keyword evidence="4" id="KW-0732">Signal</keyword>
<dbReference type="AlphaFoldDB" id="A0A914CGK1"/>
<evidence type="ECO:0000256" key="4">
    <source>
        <dbReference type="ARBA" id="ARBA00022729"/>
    </source>
</evidence>
<proteinExistence type="inferred from homology"/>
<evidence type="ECO:0000259" key="7">
    <source>
        <dbReference type="Pfam" id="PF02055"/>
    </source>
</evidence>
<evidence type="ECO:0000256" key="5">
    <source>
        <dbReference type="ARBA" id="ARBA00022801"/>
    </source>
</evidence>
<keyword evidence="6" id="KW-0443">Lipid metabolism</keyword>
<dbReference type="SUPFAM" id="SSF51445">
    <property type="entry name" value="(Trans)glycosidases"/>
    <property type="match status" value="1"/>
</dbReference>
<comment type="catalytic activity">
    <reaction evidence="1">
        <text>a beta-D-glucosyl-(1&lt;-&gt;1')-N-acylsphing-4-enine + H2O = an N-acylsphing-4-enine + D-glucose</text>
        <dbReference type="Rhea" id="RHEA:13269"/>
        <dbReference type="ChEBI" id="CHEBI:4167"/>
        <dbReference type="ChEBI" id="CHEBI:15377"/>
        <dbReference type="ChEBI" id="CHEBI:22801"/>
        <dbReference type="ChEBI" id="CHEBI:52639"/>
        <dbReference type="EC" id="3.2.1.45"/>
    </reaction>
    <physiologicalReaction direction="left-to-right" evidence="1">
        <dbReference type="Rhea" id="RHEA:13270"/>
    </physiologicalReaction>
</comment>